<dbReference type="AlphaFoldDB" id="W9GZL1"/>
<dbReference type="InterPro" id="IPR016035">
    <property type="entry name" value="Acyl_Trfase/lysoPLipase"/>
</dbReference>
<sequence>MLRTILATKKRWDANPQDGDTFKIIAVSGTSAGALCALAAWYGLAPNTSDADCGTIDKAIERLDFLWTTFAATTPAEAAHNKMVGALLHWKSQGVPFPGSNPYDTKASLGLTGLSLMGVRHEYLGYPALLKAVCPDFDRIDWSRLSRSDLRIIVGAIEVLSGNFEIFDSDKTLEQMGLLPDGREIDQYDSVRWRMRRSISLEGVAASGTLPEVLPAQVIRNVTFPTCDDGRIITRTGYYWDGLYSRNPPVRDLLDAQTPDEKPDEIWIVRINPQEFTVPSSNISLEDIDDRVNDLSGNLSLNQELDTIMTINQWIRKYGNDHPPLNTRKIVDVRTIKMTSETAWGLKHTSKFDRSPAHFARLREEGQMVAQQWLADWRAFGAGFNRYPNDARYPESA</sequence>
<evidence type="ECO:0000313" key="2">
    <source>
        <dbReference type="Proteomes" id="UP000019486"/>
    </source>
</evidence>
<reference evidence="1 2" key="1">
    <citation type="submission" date="2013-08" db="EMBL/GenBank/DDBJ databases">
        <title>The genome sequence of Skermanella stibiiresistens.</title>
        <authorList>
            <person name="Zhu W."/>
            <person name="Wang G."/>
        </authorList>
    </citation>
    <scope>NUCLEOTIDE SEQUENCE [LARGE SCALE GENOMIC DNA]</scope>
    <source>
        <strain evidence="1 2">SB22</strain>
    </source>
</reference>
<evidence type="ECO:0000313" key="1">
    <source>
        <dbReference type="EMBL" id="EWY36923.1"/>
    </source>
</evidence>
<gene>
    <name evidence="1" type="ORF">N825_22695</name>
</gene>
<evidence type="ECO:0008006" key="3">
    <source>
        <dbReference type="Google" id="ProtNLM"/>
    </source>
</evidence>
<proteinExistence type="predicted"/>
<comment type="caution">
    <text evidence="1">The sequence shown here is derived from an EMBL/GenBank/DDBJ whole genome shotgun (WGS) entry which is preliminary data.</text>
</comment>
<organism evidence="1 2">
    <name type="scientific">Skermanella stibiiresistens SB22</name>
    <dbReference type="NCBI Taxonomy" id="1385369"/>
    <lineage>
        <taxon>Bacteria</taxon>
        <taxon>Pseudomonadati</taxon>
        <taxon>Pseudomonadota</taxon>
        <taxon>Alphaproteobacteria</taxon>
        <taxon>Rhodospirillales</taxon>
        <taxon>Azospirillaceae</taxon>
        <taxon>Skermanella</taxon>
    </lineage>
</organism>
<name>W9GZL1_9PROT</name>
<dbReference type="SUPFAM" id="SSF52151">
    <property type="entry name" value="FabD/lysophospholipase-like"/>
    <property type="match status" value="1"/>
</dbReference>
<accession>W9GZL1</accession>
<dbReference type="STRING" id="1385369.N825_22695"/>
<dbReference type="EMBL" id="AVFL01000033">
    <property type="protein sequence ID" value="EWY36923.1"/>
    <property type="molecule type" value="Genomic_DNA"/>
</dbReference>
<keyword evidence="2" id="KW-1185">Reference proteome</keyword>
<dbReference type="PATRIC" id="fig|1385369.3.peg.6020"/>
<protein>
    <recommendedName>
        <fullName evidence="3">PNPLA domain-containing protein</fullName>
    </recommendedName>
</protein>
<dbReference type="Proteomes" id="UP000019486">
    <property type="component" value="Unassembled WGS sequence"/>
</dbReference>